<feature type="region of interest" description="Disordered" evidence="1">
    <location>
        <begin position="41"/>
        <end position="79"/>
    </location>
</feature>
<feature type="region of interest" description="Disordered" evidence="1">
    <location>
        <begin position="121"/>
        <end position="149"/>
    </location>
</feature>
<sequence>MLAQPPHRRHQPSATARHHSPNPYSLDYDIWAEMLVKSNRNSFGRPDTEQNFGPWTRRSLPTPASAAASDELKYPPPTNTRAQTIERYRQEMMDLVRNMPEEEEEEVPAYELSLRDIVESPAAKKPEVETTDDSFEMKRKQRRVSREGNNGVSGLLMKAFIPRVRAALGGRKRIAGVGAGKGAKVSPKPSNSDCEERSFSNGSCNSSSSSSRRNGGGMGSCYSFLHKHRSKSMEI</sequence>
<feature type="compositionally biased region" description="Basic residues" evidence="1">
    <location>
        <begin position="1"/>
        <end position="20"/>
    </location>
</feature>
<name>A0ABD0UAW3_DENTH</name>
<evidence type="ECO:0000256" key="1">
    <source>
        <dbReference type="SAM" id="MobiDB-lite"/>
    </source>
</evidence>
<organism evidence="2 3">
    <name type="scientific">Dendrobium thyrsiflorum</name>
    <name type="common">Pinecone-like raceme dendrobium</name>
    <name type="synonym">Orchid</name>
    <dbReference type="NCBI Taxonomy" id="117978"/>
    <lineage>
        <taxon>Eukaryota</taxon>
        <taxon>Viridiplantae</taxon>
        <taxon>Streptophyta</taxon>
        <taxon>Embryophyta</taxon>
        <taxon>Tracheophyta</taxon>
        <taxon>Spermatophyta</taxon>
        <taxon>Magnoliopsida</taxon>
        <taxon>Liliopsida</taxon>
        <taxon>Asparagales</taxon>
        <taxon>Orchidaceae</taxon>
        <taxon>Epidendroideae</taxon>
        <taxon>Malaxideae</taxon>
        <taxon>Dendrobiinae</taxon>
        <taxon>Dendrobium</taxon>
    </lineage>
</organism>
<comment type="caution">
    <text evidence="2">The sequence shown here is derived from an EMBL/GenBank/DDBJ whole genome shotgun (WGS) entry which is preliminary data.</text>
</comment>
<protein>
    <submittedName>
        <fullName evidence="2">Uncharacterized protein</fullName>
    </submittedName>
</protein>
<reference evidence="2 3" key="1">
    <citation type="journal article" date="2024" name="Plant Biotechnol. J.">
        <title>Dendrobium thyrsiflorum genome and its molecular insights into genes involved in important horticultural traits.</title>
        <authorList>
            <person name="Chen B."/>
            <person name="Wang J.Y."/>
            <person name="Zheng P.J."/>
            <person name="Li K.L."/>
            <person name="Liang Y.M."/>
            <person name="Chen X.F."/>
            <person name="Zhang C."/>
            <person name="Zhao X."/>
            <person name="He X."/>
            <person name="Zhang G.Q."/>
            <person name="Liu Z.J."/>
            <person name="Xu Q."/>
        </authorList>
    </citation>
    <scope>NUCLEOTIDE SEQUENCE [LARGE SCALE GENOMIC DNA]</scope>
    <source>
        <strain evidence="2">GZMU011</strain>
    </source>
</reference>
<evidence type="ECO:0000313" key="3">
    <source>
        <dbReference type="Proteomes" id="UP001552299"/>
    </source>
</evidence>
<feature type="compositionally biased region" description="Low complexity" evidence="1">
    <location>
        <begin position="199"/>
        <end position="213"/>
    </location>
</feature>
<evidence type="ECO:0000313" key="2">
    <source>
        <dbReference type="EMBL" id="KAL0909863.1"/>
    </source>
</evidence>
<keyword evidence="3" id="KW-1185">Reference proteome</keyword>
<accession>A0ABD0UAW3</accession>
<feature type="region of interest" description="Disordered" evidence="1">
    <location>
        <begin position="178"/>
        <end position="223"/>
    </location>
</feature>
<dbReference type="AlphaFoldDB" id="A0ABD0UAW3"/>
<dbReference type="PANTHER" id="PTHR34193:SF18">
    <property type="entry name" value="OS11G0199801 PROTEIN"/>
    <property type="match status" value="1"/>
</dbReference>
<feature type="region of interest" description="Disordered" evidence="1">
    <location>
        <begin position="1"/>
        <end position="23"/>
    </location>
</feature>
<dbReference type="EMBL" id="JANQDX010000016">
    <property type="protein sequence ID" value="KAL0909863.1"/>
    <property type="molecule type" value="Genomic_DNA"/>
</dbReference>
<gene>
    <name evidence="2" type="ORF">M5K25_020770</name>
</gene>
<proteinExistence type="predicted"/>
<dbReference type="PANTHER" id="PTHR34193">
    <property type="entry name" value="OS11G0199801 PROTEIN"/>
    <property type="match status" value="1"/>
</dbReference>
<dbReference type="Proteomes" id="UP001552299">
    <property type="component" value="Unassembled WGS sequence"/>
</dbReference>